<evidence type="ECO:0000313" key="3">
    <source>
        <dbReference type="Proteomes" id="UP000034096"/>
    </source>
</evidence>
<dbReference type="EMBL" id="LBUE01000026">
    <property type="protein sequence ID" value="KKQ55287.1"/>
    <property type="molecule type" value="Genomic_DNA"/>
</dbReference>
<sequence>MIRIENLNKPKDPPKDPFMASLDHKIDMPVRTPKEVSPKSLLGSHEEKPLQDNPASGRN</sequence>
<proteinExistence type="predicted"/>
<evidence type="ECO:0000256" key="1">
    <source>
        <dbReference type="SAM" id="MobiDB-lite"/>
    </source>
</evidence>
<dbReference type="Proteomes" id="UP000034096">
    <property type="component" value="Unassembled WGS sequence"/>
</dbReference>
<organism evidence="2 3">
    <name type="scientific">Candidatus Woesebacteria bacterium GW2011_GWC1_38_13</name>
    <dbReference type="NCBI Taxonomy" id="1618583"/>
    <lineage>
        <taxon>Bacteria</taxon>
        <taxon>Candidatus Woeseibacteriota</taxon>
    </lineage>
</organism>
<feature type="region of interest" description="Disordered" evidence="1">
    <location>
        <begin position="1"/>
        <end position="59"/>
    </location>
</feature>
<dbReference type="AlphaFoldDB" id="A0A0G0IKX5"/>
<comment type="caution">
    <text evidence="2">The sequence shown here is derived from an EMBL/GenBank/DDBJ whole genome shotgun (WGS) entry which is preliminary data.</text>
</comment>
<protein>
    <submittedName>
        <fullName evidence="2">Uncharacterized protein</fullName>
    </submittedName>
</protein>
<gene>
    <name evidence="2" type="ORF">US75_C0026G0003</name>
</gene>
<accession>A0A0G0IKX5</accession>
<feature type="compositionally biased region" description="Basic and acidic residues" evidence="1">
    <location>
        <begin position="22"/>
        <end position="37"/>
    </location>
</feature>
<reference evidence="2 3" key="1">
    <citation type="journal article" date="2015" name="Nature">
        <title>rRNA introns, odd ribosomes, and small enigmatic genomes across a large radiation of phyla.</title>
        <authorList>
            <person name="Brown C.T."/>
            <person name="Hug L.A."/>
            <person name="Thomas B.C."/>
            <person name="Sharon I."/>
            <person name="Castelle C.J."/>
            <person name="Singh A."/>
            <person name="Wilkins M.J."/>
            <person name="Williams K.H."/>
            <person name="Banfield J.F."/>
        </authorList>
    </citation>
    <scope>NUCLEOTIDE SEQUENCE [LARGE SCALE GENOMIC DNA]</scope>
</reference>
<feature type="compositionally biased region" description="Basic and acidic residues" evidence="1">
    <location>
        <begin position="1"/>
        <end position="15"/>
    </location>
</feature>
<name>A0A0G0IKX5_9BACT</name>
<evidence type="ECO:0000313" key="2">
    <source>
        <dbReference type="EMBL" id="KKQ55287.1"/>
    </source>
</evidence>